<dbReference type="GeneID" id="23613816"/>
<dbReference type="KEGG" id="apro:F751_2425"/>
<accession>A0A087SG53</accession>
<keyword evidence="3" id="KW-1185">Reference proteome</keyword>
<evidence type="ECO:0000256" key="1">
    <source>
        <dbReference type="SAM" id="MobiDB-lite"/>
    </source>
</evidence>
<name>A0A087SG53_AUXPR</name>
<dbReference type="RefSeq" id="XP_011397595.1">
    <property type="nucleotide sequence ID" value="XM_011399293.1"/>
</dbReference>
<evidence type="ECO:0000313" key="2">
    <source>
        <dbReference type="EMBL" id="KFM24707.1"/>
    </source>
</evidence>
<dbReference type="AlphaFoldDB" id="A0A087SG53"/>
<feature type="compositionally biased region" description="Low complexity" evidence="1">
    <location>
        <begin position="64"/>
        <end position="75"/>
    </location>
</feature>
<protein>
    <submittedName>
        <fullName evidence="2">Uncharacterized protein</fullName>
    </submittedName>
</protein>
<organism evidence="2 3">
    <name type="scientific">Auxenochlorella protothecoides</name>
    <name type="common">Green microalga</name>
    <name type="synonym">Chlorella protothecoides</name>
    <dbReference type="NCBI Taxonomy" id="3075"/>
    <lineage>
        <taxon>Eukaryota</taxon>
        <taxon>Viridiplantae</taxon>
        <taxon>Chlorophyta</taxon>
        <taxon>core chlorophytes</taxon>
        <taxon>Trebouxiophyceae</taxon>
        <taxon>Chlorellales</taxon>
        <taxon>Chlorellaceae</taxon>
        <taxon>Auxenochlorella</taxon>
    </lineage>
</organism>
<proteinExistence type="predicted"/>
<evidence type="ECO:0000313" key="3">
    <source>
        <dbReference type="Proteomes" id="UP000028924"/>
    </source>
</evidence>
<dbReference type="EMBL" id="KL662109">
    <property type="protein sequence ID" value="KFM24707.1"/>
    <property type="molecule type" value="Genomic_DNA"/>
</dbReference>
<gene>
    <name evidence="2" type="ORF">F751_2425</name>
</gene>
<feature type="region of interest" description="Disordered" evidence="1">
    <location>
        <begin position="53"/>
        <end position="75"/>
    </location>
</feature>
<sequence length="75" mass="7663">MRVPYQAAESGRSPPWATIPPSQCTNSYNPSVASAWLHGNAHLCGGWVEVPGAPHEGHGGAGRPPGSAGSWLCGS</sequence>
<reference evidence="2 3" key="1">
    <citation type="journal article" date="2014" name="BMC Genomics">
        <title>Oil accumulation mechanisms of the oleaginous microalga Chlorella protothecoides revealed through its genome, transcriptomes, and proteomes.</title>
        <authorList>
            <person name="Gao C."/>
            <person name="Wang Y."/>
            <person name="Shen Y."/>
            <person name="Yan D."/>
            <person name="He X."/>
            <person name="Dai J."/>
            <person name="Wu Q."/>
        </authorList>
    </citation>
    <scope>NUCLEOTIDE SEQUENCE [LARGE SCALE GENOMIC DNA]</scope>
    <source>
        <strain evidence="2 3">0710</strain>
    </source>
</reference>
<dbReference type="Proteomes" id="UP000028924">
    <property type="component" value="Unassembled WGS sequence"/>
</dbReference>